<dbReference type="SMART" id="SM00382">
    <property type="entry name" value="AAA"/>
    <property type="match status" value="2"/>
</dbReference>
<dbReference type="PANTHER" id="PTHR42855">
    <property type="entry name" value="ABC TRANSPORTER ATP-BINDING SUBUNIT"/>
    <property type="match status" value="1"/>
</dbReference>
<keyword evidence="7" id="KW-1185">Reference proteome</keyword>
<dbReference type="InterPro" id="IPR032781">
    <property type="entry name" value="ABC_tran_Xtn"/>
</dbReference>
<evidence type="ECO:0000256" key="1">
    <source>
        <dbReference type="ARBA" id="ARBA00022737"/>
    </source>
</evidence>
<dbReference type="Gene3D" id="3.40.50.300">
    <property type="entry name" value="P-loop containing nucleotide triphosphate hydrolases"/>
    <property type="match status" value="2"/>
</dbReference>
<dbReference type="GO" id="GO:0005524">
    <property type="term" value="F:ATP binding"/>
    <property type="evidence" value="ECO:0007669"/>
    <property type="project" value="UniProtKB-KW"/>
</dbReference>
<dbReference type="GO" id="GO:0003677">
    <property type="term" value="F:DNA binding"/>
    <property type="evidence" value="ECO:0007669"/>
    <property type="project" value="InterPro"/>
</dbReference>
<dbReference type="EMBL" id="CP071444">
    <property type="protein sequence ID" value="QSX08020.1"/>
    <property type="molecule type" value="Genomic_DNA"/>
</dbReference>
<feature type="domain" description="ABC transporter" evidence="5">
    <location>
        <begin position="321"/>
        <end position="540"/>
    </location>
</feature>
<dbReference type="GO" id="GO:0016887">
    <property type="term" value="F:ATP hydrolysis activity"/>
    <property type="evidence" value="ECO:0007669"/>
    <property type="project" value="InterPro"/>
</dbReference>
<dbReference type="InterPro" id="IPR032524">
    <property type="entry name" value="ABC_tran_C"/>
</dbReference>
<gene>
    <name evidence="6" type="ORF">J0B03_09435</name>
</gene>
<name>A0A975AI00_9FIRM</name>
<dbReference type="InterPro" id="IPR037118">
    <property type="entry name" value="Val-tRNA_synth_C_sf"/>
</dbReference>
<proteinExistence type="predicted"/>
<evidence type="ECO:0000256" key="3">
    <source>
        <dbReference type="ARBA" id="ARBA00022840"/>
    </source>
</evidence>
<evidence type="ECO:0000256" key="4">
    <source>
        <dbReference type="SAM" id="Coils"/>
    </source>
</evidence>
<organism evidence="6 7">
    <name type="scientific">Alkalibacter rhizosphaerae</name>
    <dbReference type="NCBI Taxonomy" id="2815577"/>
    <lineage>
        <taxon>Bacteria</taxon>
        <taxon>Bacillati</taxon>
        <taxon>Bacillota</taxon>
        <taxon>Clostridia</taxon>
        <taxon>Eubacteriales</taxon>
        <taxon>Eubacteriaceae</taxon>
        <taxon>Alkalibacter</taxon>
    </lineage>
</organism>
<dbReference type="FunFam" id="3.40.50.300:FF:000011">
    <property type="entry name" value="Putative ABC transporter ATP-binding component"/>
    <property type="match status" value="1"/>
</dbReference>
<dbReference type="Gene3D" id="1.10.287.380">
    <property type="entry name" value="Valyl-tRNA synthetase, C-terminal domain"/>
    <property type="match status" value="1"/>
</dbReference>
<evidence type="ECO:0000256" key="2">
    <source>
        <dbReference type="ARBA" id="ARBA00022741"/>
    </source>
</evidence>
<dbReference type="Pfam" id="PF12848">
    <property type="entry name" value="ABC_tran_Xtn"/>
    <property type="match status" value="1"/>
</dbReference>
<dbReference type="CDD" id="cd03221">
    <property type="entry name" value="ABCF_EF-3"/>
    <property type="match status" value="2"/>
</dbReference>
<dbReference type="PROSITE" id="PS50893">
    <property type="entry name" value="ABC_TRANSPORTER_2"/>
    <property type="match status" value="2"/>
</dbReference>
<evidence type="ECO:0000313" key="6">
    <source>
        <dbReference type="EMBL" id="QSX08020.1"/>
    </source>
</evidence>
<evidence type="ECO:0000313" key="7">
    <source>
        <dbReference type="Proteomes" id="UP000663499"/>
    </source>
</evidence>
<dbReference type="RefSeq" id="WP_207299362.1">
    <property type="nucleotide sequence ID" value="NZ_CP071444.1"/>
</dbReference>
<keyword evidence="3 6" id="KW-0067">ATP-binding</keyword>
<accession>A0A975AI00</accession>
<evidence type="ECO:0000259" key="5">
    <source>
        <dbReference type="PROSITE" id="PS50893"/>
    </source>
</evidence>
<dbReference type="SUPFAM" id="SSF52540">
    <property type="entry name" value="P-loop containing nucleoside triphosphate hydrolases"/>
    <property type="match status" value="2"/>
</dbReference>
<protein>
    <submittedName>
        <fullName evidence="6">ATP-binding cassette domain-containing protein</fullName>
    </submittedName>
</protein>
<dbReference type="Pfam" id="PF16326">
    <property type="entry name" value="ABC_tran_CTD"/>
    <property type="match status" value="1"/>
</dbReference>
<keyword evidence="2" id="KW-0547">Nucleotide-binding</keyword>
<sequence>MLLNGNNITKSYGVTVIFDTISFQVDDNARIGIVGKNGTGKTTLLRMIAGGTGSDGGSLDKSKGLTIGYLTQESNLDLEHTVYQEALSVFDEVLAMEEELRSLEMQIASSPEEGIQSLLKRYADLTETFENAAGYEHESRTKGILTGLGFPPERFEQVIGSLSGGEKTRVSLAKLILQNPSLLLLDEPTNFLDIETIQWLETYLKSYNGSFMIISHDRYFLDALVNQIWEVENKKLNRYNGNYSSYTRQKQVDLETQMHRYKVEQREIQRQEEIIKRFRQFNREKSIRKAESREKLLEKMPKTDRPFEDTRTISMTFEPDIQSGKVVLEVEELAKAFDKPLFSHVNFTMYRGEKIGIIGMNGSGKSTLLKIINGELDPDEGHASHGQKVTTAYFRQDNAGLNLESTPVEEISDYRPRANEGEIRNLLSYFRFYGEDVFKPLSVLSGGERSRISLAKTMLSGANLILMDEPTNHLDIASVDVLEKALQDYNGSLLVVSHDRYFLNKVIDRLLVLKDGSITSYPGNYDYYLEKVKEAQLLEELQTQEAAMTKTEATQRKKASNRTKQARIQLRREINELEEKILALEGSITEYEKLICSEGFYDDFDESCRINQAYENAKDDLSRLMDQWTEKQLDLEDGEE</sequence>
<feature type="coiled-coil region" evidence="4">
    <location>
        <begin position="556"/>
        <end position="631"/>
    </location>
</feature>
<feature type="domain" description="ABC transporter" evidence="5">
    <location>
        <begin position="3"/>
        <end position="258"/>
    </location>
</feature>
<dbReference type="KEGG" id="alka:J0B03_09435"/>
<dbReference type="Proteomes" id="UP000663499">
    <property type="component" value="Chromosome"/>
</dbReference>
<keyword evidence="1" id="KW-0677">Repeat</keyword>
<dbReference type="InterPro" id="IPR003439">
    <property type="entry name" value="ABC_transporter-like_ATP-bd"/>
</dbReference>
<dbReference type="InterPro" id="IPR027417">
    <property type="entry name" value="P-loop_NTPase"/>
</dbReference>
<dbReference type="PROSITE" id="PS00211">
    <property type="entry name" value="ABC_TRANSPORTER_1"/>
    <property type="match status" value="2"/>
</dbReference>
<dbReference type="InterPro" id="IPR051309">
    <property type="entry name" value="ABCF_ATPase"/>
</dbReference>
<dbReference type="FunFam" id="3.40.50.300:FF:000309">
    <property type="entry name" value="ABC transporter ATP-binding protein"/>
    <property type="match status" value="1"/>
</dbReference>
<keyword evidence="4" id="KW-0175">Coiled coil</keyword>
<dbReference type="InterPro" id="IPR003593">
    <property type="entry name" value="AAA+_ATPase"/>
</dbReference>
<reference evidence="6" key="1">
    <citation type="submission" date="2021-03" db="EMBL/GenBank/DDBJ databases">
        <title>Alkalibacter marinus sp. nov., isolated from tidal flat sediment.</title>
        <authorList>
            <person name="Namirimu T."/>
            <person name="Yang J.-A."/>
            <person name="Yang S.-H."/>
            <person name="Kim Y.-J."/>
            <person name="Kwon K.K."/>
        </authorList>
    </citation>
    <scope>NUCLEOTIDE SEQUENCE</scope>
    <source>
        <strain evidence="6">ES005</strain>
    </source>
</reference>
<dbReference type="Pfam" id="PF00005">
    <property type="entry name" value="ABC_tran"/>
    <property type="match status" value="2"/>
</dbReference>
<dbReference type="PANTHER" id="PTHR42855:SF2">
    <property type="entry name" value="DRUG RESISTANCE ABC TRANSPORTER,ATP-BINDING PROTEIN"/>
    <property type="match status" value="1"/>
</dbReference>
<dbReference type="InterPro" id="IPR017871">
    <property type="entry name" value="ABC_transporter-like_CS"/>
</dbReference>
<dbReference type="AlphaFoldDB" id="A0A975AI00"/>